<dbReference type="SUPFAM" id="SSF53474">
    <property type="entry name" value="alpha/beta-Hydrolases"/>
    <property type="match status" value="1"/>
</dbReference>
<dbReference type="AlphaFoldDB" id="A0A6J2JTV9"/>
<keyword evidence="2 9" id="KW-0732">Signal</keyword>
<reference evidence="12" key="1">
    <citation type="submission" date="2025-08" db="UniProtKB">
        <authorList>
            <consortium name="RefSeq"/>
        </authorList>
    </citation>
    <scope>IDENTIFICATION</scope>
    <source>
        <tissue evidence="12">Silk gland</tissue>
    </source>
</reference>
<feature type="domain" description="AB hydrolase-1" evidence="10">
    <location>
        <begin position="78"/>
        <end position="202"/>
    </location>
</feature>
<feature type="active site" description="Charge relay system" evidence="8">
    <location>
        <position position="373"/>
    </location>
</feature>
<dbReference type="GeneID" id="114244947"/>
<evidence type="ECO:0000256" key="1">
    <source>
        <dbReference type="ARBA" id="ARBA00010701"/>
    </source>
</evidence>
<protein>
    <recommendedName>
        <fullName evidence="7">Lipase</fullName>
    </recommendedName>
</protein>
<dbReference type="GO" id="GO:0016042">
    <property type="term" value="P:lipid catabolic process"/>
    <property type="evidence" value="ECO:0007669"/>
    <property type="project" value="UniProtKB-KW"/>
</dbReference>
<dbReference type="InterPro" id="IPR029058">
    <property type="entry name" value="AB_hydrolase_fold"/>
</dbReference>
<evidence type="ECO:0000256" key="7">
    <source>
        <dbReference type="PIRNR" id="PIRNR000862"/>
    </source>
</evidence>
<evidence type="ECO:0000259" key="10">
    <source>
        <dbReference type="Pfam" id="PF00561"/>
    </source>
</evidence>
<evidence type="ECO:0000256" key="2">
    <source>
        <dbReference type="ARBA" id="ARBA00022729"/>
    </source>
</evidence>
<evidence type="ECO:0000256" key="6">
    <source>
        <dbReference type="ARBA" id="ARBA00023180"/>
    </source>
</evidence>
<evidence type="ECO:0000313" key="12">
    <source>
        <dbReference type="RefSeq" id="XP_028032713.1"/>
    </source>
</evidence>
<keyword evidence="6" id="KW-0325">Glycoprotein</keyword>
<keyword evidence="3 7" id="KW-0378">Hydrolase</keyword>
<dbReference type="KEGG" id="bman:114244947"/>
<dbReference type="PANTHER" id="PTHR11005">
    <property type="entry name" value="LYSOSOMAL ACID LIPASE-RELATED"/>
    <property type="match status" value="1"/>
</dbReference>
<dbReference type="RefSeq" id="XP_028032713.1">
    <property type="nucleotide sequence ID" value="XM_028176912.1"/>
</dbReference>
<accession>A0A6J2JTV9</accession>
<proteinExistence type="inferred from homology"/>
<evidence type="ECO:0000256" key="4">
    <source>
        <dbReference type="ARBA" id="ARBA00022963"/>
    </source>
</evidence>
<dbReference type="Gene3D" id="3.40.50.1820">
    <property type="entry name" value="alpha/beta hydrolase"/>
    <property type="match status" value="1"/>
</dbReference>
<gene>
    <name evidence="12" type="primary">LOC114244947</name>
</gene>
<evidence type="ECO:0000313" key="11">
    <source>
        <dbReference type="Proteomes" id="UP000504629"/>
    </source>
</evidence>
<feature type="signal peptide" evidence="9">
    <location>
        <begin position="1"/>
        <end position="22"/>
    </location>
</feature>
<evidence type="ECO:0000256" key="9">
    <source>
        <dbReference type="SAM" id="SignalP"/>
    </source>
</evidence>
<sequence length="399" mass="46535">MVKIGLRTFFMILSIGLHLTSAVSILEYLFNLDVNENEDSNFKDLVIKYGKECEEYQVVTEDGYILTLFRIPGDVNRPVLLVHGCFGSGDSFILRGKKSLAYALAEAGYDVWVCNYRGTKYSRKHVTVDPDRDDKFWDYSFEEIGYYDMPAFIDFILEKTGQAKLQTIGYSQGGTVFYVMGSIKPEYNEKIKVLISLAPIAHFYHIKNPVTRLFENESRLSNIINAMGKEEIFGPRSGERAMIDAICWSPLTGYKICSQFLFELVGYDEDECEPKFYYKLKHYIPNSISKKNVQHLLQLRRGFNRFDYGPERNLEVYNATSPSKYDLDKVKMKIVLYVSKNDRLSTVEDGEELRNEFSNVVEFRIIERDEFNHLDFIWAKNMDKYIFPHILRALEQYNF</sequence>
<evidence type="ECO:0000256" key="8">
    <source>
        <dbReference type="PIRSR" id="PIRSR000862-1"/>
    </source>
</evidence>
<name>A0A6J2JTV9_BOMMA</name>
<feature type="active site" description="Charge relay system" evidence="8">
    <location>
        <position position="342"/>
    </location>
</feature>
<dbReference type="InterPro" id="IPR000073">
    <property type="entry name" value="AB_hydrolase_1"/>
</dbReference>
<keyword evidence="5" id="KW-0443">Lipid metabolism</keyword>
<evidence type="ECO:0000256" key="5">
    <source>
        <dbReference type="ARBA" id="ARBA00023098"/>
    </source>
</evidence>
<dbReference type="InterPro" id="IPR025483">
    <property type="entry name" value="Lipase_euk"/>
</dbReference>
<dbReference type="PIRSF" id="PIRSF000862">
    <property type="entry name" value="Steryl_ester_lip"/>
    <property type="match status" value="1"/>
</dbReference>
<dbReference type="OrthoDB" id="9974421at2759"/>
<comment type="similarity">
    <text evidence="1 7">Belongs to the AB hydrolase superfamily. Lipase family.</text>
</comment>
<dbReference type="GO" id="GO:0016788">
    <property type="term" value="F:hydrolase activity, acting on ester bonds"/>
    <property type="evidence" value="ECO:0007669"/>
    <property type="project" value="InterPro"/>
</dbReference>
<dbReference type="Proteomes" id="UP000504629">
    <property type="component" value="Unplaced"/>
</dbReference>
<keyword evidence="11" id="KW-1185">Reference proteome</keyword>
<dbReference type="Pfam" id="PF00561">
    <property type="entry name" value="Abhydrolase_1"/>
    <property type="match status" value="1"/>
</dbReference>
<evidence type="ECO:0000256" key="3">
    <source>
        <dbReference type="ARBA" id="ARBA00022801"/>
    </source>
</evidence>
<organism evidence="11 12">
    <name type="scientific">Bombyx mandarina</name>
    <name type="common">Wild silk moth</name>
    <name type="synonym">Wild silkworm</name>
    <dbReference type="NCBI Taxonomy" id="7092"/>
    <lineage>
        <taxon>Eukaryota</taxon>
        <taxon>Metazoa</taxon>
        <taxon>Ecdysozoa</taxon>
        <taxon>Arthropoda</taxon>
        <taxon>Hexapoda</taxon>
        <taxon>Insecta</taxon>
        <taxon>Pterygota</taxon>
        <taxon>Neoptera</taxon>
        <taxon>Endopterygota</taxon>
        <taxon>Lepidoptera</taxon>
        <taxon>Glossata</taxon>
        <taxon>Ditrysia</taxon>
        <taxon>Bombycoidea</taxon>
        <taxon>Bombycidae</taxon>
        <taxon>Bombycinae</taxon>
        <taxon>Bombyx</taxon>
    </lineage>
</organism>
<keyword evidence="4 7" id="KW-0442">Lipid degradation</keyword>
<feature type="chain" id="PRO_5026873601" description="Lipase" evidence="9">
    <location>
        <begin position="23"/>
        <end position="399"/>
    </location>
</feature>
<feature type="active site" description="Nucleophile" evidence="8">
    <location>
        <position position="171"/>
    </location>
</feature>
<dbReference type="FunFam" id="3.40.50.1820:FF:000057">
    <property type="entry name" value="Lipase"/>
    <property type="match status" value="1"/>
</dbReference>